<dbReference type="RefSeq" id="WP_057001505.1">
    <property type="nucleotide sequence ID" value="NZ_CAJGUR010000007.1"/>
</dbReference>
<accession>A0AAW9K624</accession>
<dbReference type="CDD" id="cd06261">
    <property type="entry name" value="TM_PBP2"/>
    <property type="match status" value="1"/>
</dbReference>
<feature type="transmembrane region" description="Helical" evidence="8">
    <location>
        <begin position="86"/>
        <end position="103"/>
    </location>
</feature>
<dbReference type="Gene3D" id="1.10.3720.10">
    <property type="entry name" value="MetI-like"/>
    <property type="match status" value="1"/>
</dbReference>
<organism evidence="10 11">
    <name type="scientific">Carnobacterium maltaromaticum</name>
    <name type="common">Carnobacterium piscicola</name>
    <dbReference type="NCBI Taxonomy" id="2751"/>
    <lineage>
        <taxon>Bacteria</taxon>
        <taxon>Bacillati</taxon>
        <taxon>Bacillota</taxon>
        <taxon>Bacilli</taxon>
        <taxon>Lactobacillales</taxon>
        <taxon>Carnobacteriaceae</taxon>
        <taxon>Carnobacterium</taxon>
    </lineage>
</organism>
<evidence type="ECO:0000256" key="1">
    <source>
        <dbReference type="ARBA" id="ARBA00004651"/>
    </source>
</evidence>
<keyword evidence="5" id="KW-0029">Amino-acid transport</keyword>
<feature type="domain" description="ABC transmembrane type-1" evidence="9">
    <location>
        <begin position="20"/>
        <end position="208"/>
    </location>
</feature>
<evidence type="ECO:0000256" key="2">
    <source>
        <dbReference type="ARBA" id="ARBA00022448"/>
    </source>
</evidence>
<dbReference type="NCBIfam" id="TIGR01726">
    <property type="entry name" value="HEQRo_perm_3TM"/>
    <property type="match status" value="1"/>
</dbReference>
<dbReference type="AlphaFoldDB" id="A0AAW9K624"/>
<dbReference type="InterPro" id="IPR035906">
    <property type="entry name" value="MetI-like_sf"/>
</dbReference>
<name>A0AAW9K624_CARML</name>
<comment type="similarity">
    <text evidence="8">Belongs to the binding-protein-dependent transport system permease family.</text>
</comment>
<evidence type="ECO:0000259" key="9">
    <source>
        <dbReference type="PROSITE" id="PS50928"/>
    </source>
</evidence>
<dbReference type="InterPro" id="IPR010065">
    <property type="entry name" value="AA_ABC_transptr_permease_3TM"/>
</dbReference>
<dbReference type="SUPFAM" id="SSF161098">
    <property type="entry name" value="MetI-like"/>
    <property type="match status" value="1"/>
</dbReference>
<dbReference type="InterPro" id="IPR000515">
    <property type="entry name" value="MetI-like"/>
</dbReference>
<evidence type="ECO:0000256" key="6">
    <source>
        <dbReference type="ARBA" id="ARBA00022989"/>
    </source>
</evidence>
<gene>
    <name evidence="10" type="ORF">RAK27_15450</name>
</gene>
<comment type="subcellular location">
    <subcellularLocation>
        <location evidence="1 8">Cell membrane</location>
        <topology evidence="1 8">Multi-pass membrane protein</topology>
    </subcellularLocation>
</comment>
<sequence length="221" mass="24335">MSETIELLVTSFWPILKAGLLITIPLTLIAFTLGLLIAVVTALVRLSKLRVLKFFFAGYVWIFRGTPLLVQLFIVFFGLPKAGIEFSAWAAAIITFSLNVGAYSSESIRSAILAIPRGQWEAAYSIGMSKGMVLWRIIAPQALRISVPPLSNTFIGLVKDTSLASSITIVEMFMVGQQIASRTYEPLLLYSLVAAIYLVFCTFLTVLQGKLEIATSKHIRK</sequence>
<dbReference type="Proteomes" id="UP001290462">
    <property type="component" value="Unassembled WGS sequence"/>
</dbReference>
<evidence type="ECO:0000256" key="7">
    <source>
        <dbReference type="ARBA" id="ARBA00023136"/>
    </source>
</evidence>
<evidence type="ECO:0000313" key="11">
    <source>
        <dbReference type="Proteomes" id="UP001290462"/>
    </source>
</evidence>
<dbReference type="EMBL" id="JAVBVO010000005">
    <property type="protein sequence ID" value="MDZ5760030.1"/>
    <property type="molecule type" value="Genomic_DNA"/>
</dbReference>
<dbReference type="PROSITE" id="PS50928">
    <property type="entry name" value="ABC_TM1"/>
    <property type="match status" value="1"/>
</dbReference>
<feature type="transmembrane region" description="Helical" evidence="8">
    <location>
        <begin position="56"/>
        <end position="80"/>
    </location>
</feature>
<protein>
    <submittedName>
        <fullName evidence="10">Amino acid ABC transporter permease</fullName>
    </submittedName>
</protein>
<dbReference type="InterPro" id="IPR043429">
    <property type="entry name" value="ArtM/GltK/GlnP/TcyL/YhdX-like"/>
</dbReference>
<dbReference type="Pfam" id="PF00528">
    <property type="entry name" value="BPD_transp_1"/>
    <property type="match status" value="1"/>
</dbReference>
<keyword evidence="6 8" id="KW-1133">Transmembrane helix</keyword>
<evidence type="ECO:0000256" key="4">
    <source>
        <dbReference type="ARBA" id="ARBA00022692"/>
    </source>
</evidence>
<comment type="caution">
    <text evidence="10">The sequence shown here is derived from an EMBL/GenBank/DDBJ whole genome shotgun (WGS) entry which is preliminary data.</text>
</comment>
<dbReference type="GO" id="GO:0043190">
    <property type="term" value="C:ATP-binding cassette (ABC) transporter complex"/>
    <property type="evidence" value="ECO:0007669"/>
    <property type="project" value="InterPro"/>
</dbReference>
<keyword evidence="4 8" id="KW-0812">Transmembrane</keyword>
<dbReference type="PANTHER" id="PTHR30614:SF0">
    <property type="entry name" value="L-CYSTINE TRANSPORT SYSTEM PERMEASE PROTEIN TCYL"/>
    <property type="match status" value="1"/>
</dbReference>
<evidence type="ECO:0000256" key="8">
    <source>
        <dbReference type="RuleBase" id="RU363032"/>
    </source>
</evidence>
<evidence type="ECO:0000313" key="10">
    <source>
        <dbReference type="EMBL" id="MDZ5760030.1"/>
    </source>
</evidence>
<dbReference type="GO" id="GO:0015184">
    <property type="term" value="F:L-cystine transmembrane transporter activity"/>
    <property type="evidence" value="ECO:0007669"/>
    <property type="project" value="TreeGrafter"/>
</dbReference>
<keyword evidence="7 8" id="KW-0472">Membrane</keyword>
<keyword evidence="2 8" id="KW-0813">Transport</keyword>
<proteinExistence type="inferred from homology"/>
<reference evidence="10" key="1">
    <citation type="submission" date="2023-08" db="EMBL/GenBank/DDBJ databases">
        <title>Genomic characterization of piscicolin 126 produced by Carnobacterium maltaromaticum CM22 strain isolated from salmon (Salmo salar).</title>
        <authorList>
            <person name="Gonzalez-Gragera E."/>
            <person name="Garcia-Lopez J.D."/>
            <person name="Teso-Perez C."/>
            <person name="Gimenez-Hernandez I."/>
            <person name="Peralta-Sanchez J.M."/>
            <person name="Valdivia E."/>
            <person name="Montalban-Lopez M."/>
            <person name="Martin-Platero A.M."/>
            <person name="Banos A."/>
            <person name="Martinez-Bueno M."/>
        </authorList>
    </citation>
    <scope>NUCLEOTIDE SEQUENCE</scope>
    <source>
        <strain evidence="10">CM22</strain>
    </source>
</reference>
<dbReference type="PANTHER" id="PTHR30614">
    <property type="entry name" value="MEMBRANE COMPONENT OF AMINO ACID ABC TRANSPORTER"/>
    <property type="match status" value="1"/>
</dbReference>
<feature type="transmembrane region" description="Helical" evidence="8">
    <location>
        <begin position="187"/>
        <end position="207"/>
    </location>
</feature>
<evidence type="ECO:0000256" key="3">
    <source>
        <dbReference type="ARBA" id="ARBA00022475"/>
    </source>
</evidence>
<keyword evidence="3" id="KW-1003">Cell membrane</keyword>
<feature type="transmembrane region" description="Helical" evidence="8">
    <location>
        <begin position="20"/>
        <end position="44"/>
    </location>
</feature>
<evidence type="ECO:0000256" key="5">
    <source>
        <dbReference type="ARBA" id="ARBA00022970"/>
    </source>
</evidence>